<keyword evidence="3" id="KW-0436">Ligase</keyword>
<evidence type="ECO:0000256" key="1">
    <source>
        <dbReference type="ARBA" id="ARBA00004275"/>
    </source>
</evidence>
<evidence type="ECO:0000313" key="8">
    <source>
        <dbReference type="Proteomes" id="UP000494256"/>
    </source>
</evidence>
<comment type="caution">
    <text evidence="7">The sequence shown here is derived from an EMBL/GenBank/DDBJ whole genome shotgun (WGS) entry which is preliminary data.</text>
</comment>
<feature type="domain" description="AMP-dependent synthetase/ligase" evidence="5">
    <location>
        <begin position="21"/>
        <end position="386"/>
    </location>
</feature>
<dbReference type="Gene3D" id="3.40.50.12780">
    <property type="entry name" value="N-terminal domain of ligase-like"/>
    <property type="match status" value="1"/>
</dbReference>
<dbReference type="OrthoDB" id="9988752at2759"/>
<dbReference type="GO" id="GO:0016405">
    <property type="term" value="F:CoA-ligase activity"/>
    <property type="evidence" value="ECO:0007669"/>
    <property type="project" value="TreeGrafter"/>
</dbReference>
<dbReference type="Proteomes" id="UP000494256">
    <property type="component" value="Unassembled WGS sequence"/>
</dbReference>
<gene>
    <name evidence="7" type="ORF">APLA_LOCUS11266</name>
</gene>
<dbReference type="Pfam" id="PF13193">
    <property type="entry name" value="AMP-binding_C"/>
    <property type="match status" value="1"/>
</dbReference>
<dbReference type="InterPro" id="IPR000873">
    <property type="entry name" value="AMP-dep_synth/lig_dom"/>
</dbReference>
<comment type="subcellular location">
    <subcellularLocation>
        <location evidence="1">Peroxisome</location>
    </subcellularLocation>
</comment>
<evidence type="ECO:0000256" key="3">
    <source>
        <dbReference type="ARBA" id="ARBA00022598"/>
    </source>
</evidence>
<dbReference type="Pfam" id="PF00501">
    <property type="entry name" value="AMP-binding"/>
    <property type="match status" value="1"/>
</dbReference>
<evidence type="ECO:0000313" key="7">
    <source>
        <dbReference type="EMBL" id="CAB3245846.1"/>
    </source>
</evidence>
<organism evidence="7 8">
    <name type="scientific">Arctia plantaginis</name>
    <name type="common">Wood tiger moth</name>
    <name type="synonym">Phalaena plantaginis</name>
    <dbReference type="NCBI Taxonomy" id="874455"/>
    <lineage>
        <taxon>Eukaryota</taxon>
        <taxon>Metazoa</taxon>
        <taxon>Ecdysozoa</taxon>
        <taxon>Arthropoda</taxon>
        <taxon>Hexapoda</taxon>
        <taxon>Insecta</taxon>
        <taxon>Pterygota</taxon>
        <taxon>Neoptera</taxon>
        <taxon>Endopterygota</taxon>
        <taxon>Lepidoptera</taxon>
        <taxon>Glossata</taxon>
        <taxon>Ditrysia</taxon>
        <taxon>Noctuoidea</taxon>
        <taxon>Erebidae</taxon>
        <taxon>Arctiinae</taxon>
        <taxon>Arctia</taxon>
    </lineage>
</organism>
<evidence type="ECO:0000259" key="6">
    <source>
        <dbReference type="Pfam" id="PF13193"/>
    </source>
</evidence>
<dbReference type="Gene3D" id="3.30.300.30">
    <property type="match status" value="1"/>
</dbReference>
<keyword evidence="4" id="KW-0576">Peroxisome</keyword>
<evidence type="ECO:0000256" key="4">
    <source>
        <dbReference type="ARBA" id="ARBA00023140"/>
    </source>
</evidence>
<sequence length="536" mass="60243">MKPFEVTNEKYHLGHLFRDIMNRDPSAICQIDAATGERETNATVLRRSVQLARCLRRYGTQPGDVLALGSYNHLDVHIPLYAAVMNGMPVTGVEFGSTPAIGFPYEYIDIKQHFKVCSPKIAFCQKDYFDDNLRAIKELGLDTKLICFDHEDYSMKKFIEEYDDDGDEEFEPSEFDLDKIYAGLVATGGTTGILKLAAFKHKVVVNRIYEMKNNPFYQAKEGERQKLSLVLSPVNWISMFLRSISLPYTNYIKLTTSAPATTDHVIDIINKYKPAVSLIWPPLAVSLIACKKECDFTCFDSITLVAGKTAQNIHLELKKKLRPDAKISEGYGQTENLGFIVMPNPSGALGNCGKETINGQSIKLVDPDTGKEVTEPNVSGELWVKNVCFSEYFNNPEETARAFSVNGWYKTGDLLYRNEEGSYFFVERLKMIIKYLNYHIFPEDLEKVIAEHPGVADVSVTCIPHNEDQEHPVACVVRKNGATVTAQQIKNLVANKLADYQKLRGGVIFMDKITLTSTGKVARGKLKQMALTAHRE</sequence>
<dbReference type="PANTHER" id="PTHR24096:SF149">
    <property type="entry name" value="AMP-BINDING DOMAIN-CONTAINING PROTEIN-RELATED"/>
    <property type="match status" value="1"/>
</dbReference>
<accession>A0A8S1AAM8</accession>
<protein>
    <recommendedName>
        <fullName evidence="9">Luciferin 4-monooxygenase</fullName>
    </recommendedName>
</protein>
<dbReference type="EMBL" id="CADEBD010000327">
    <property type="protein sequence ID" value="CAB3245846.1"/>
    <property type="molecule type" value="Genomic_DNA"/>
</dbReference>
<dbReference type="InterPro" id="IPR042099">
    <property type="entry name" value="ANL_N_sf"/>
</dbReference>
<evidence type="ECO:0000259" key="5">
    <source>
        <dbReference type="Pfam" id="PF00501"/>
    </source>
</evidence>
<dbReference type="SUPFAM" id="SSF56801">
    <property type="entry name" value="Acetyl-CoA synthetase-like"/>
    <property type="match status" value="1"/>
</dbReference>
<dbReference type="GO" id="GO:0005777">
    <property type="term" value="C:peroxisome"/>
    <property type="evidence" value="ECO:0007669"/>
    <property type="project" value="UniProtKB-SubCell"/>
</dbReference>
<evidence type="ECO:0000256" key="2">
    <source>
        <dbReference type="ARBA" id="ARBA00006432"/>
    </source>
</evidence>
<name>A0A8S1AAM8_ARCPL</name>
<dbReference type="InterPro" id="IPR045851">
    <property type="entry name" value="AMP-bd_C_sf"/>
</dbReference>
<dbReference type="PANTHER" id="PTHR24096">
    <property type="entry name" value="LONG-CHAIN-FATTY-ACID--COA LIGASE"/>
    <property type="match status" value="1"/>
</dbReference>
<reference evidence="7 8" key="1">
    <citation type="submission" date="2020-04" db="EMBL/GenBank/DDBJ databases">
        <authorList>
            <person name="Wallbank WR R."/>
            <person name="Pardo Diaz C."/>
            <person name="Kozak K."/>
            <person name="Martin S."/>
            <person name="Jiggins C."/>
            <person name="Moest M."/>
            <person name="Warren A I."/>
            <person name="Byers J.R.P. K."/>
            <person name="Montejo-Kovacevich G."/>
            <person name="Yen C E."/>
        </authorList>
    </citation>
    <scope>NUCLEOTIDE SEQUENCE [LARGE SCALE GENOMIC DNA]</scope>
</reference>
<dbReference type="AlphaFoldDB" id="A0A8S1AAM8"/>
<proteinExistence type="inferred from homology"/>
<feature type="domain" description="AMP-binding enzyme C-terminal" evidence="6">
    <location>
        <begin position="445"/>
        <end position="520"/>
    </location>
</feature>
<comment type="similarity">
    <text evidence="2">Belongs to the ATP-dependent AMP-binding enzyme family.</text>
</comment>
<dbReference type="InterPro" id="IPR025110">
    <property type="entry name" value="AMP-bd_C"/>
</dbReference>
<evidence type="ECO:0008006" key="9">
    <source>
        <dbReference type="Google" id="ProtNLM"/>
    </source>
</evidence>